<sequence length="200" mass="23578">MSKRLRPKDSELIAQYRNGSEAAFEVLVDKYKSRVFTTIYMIVKDQGLAEDLLQDVFVKVIQTLNSDRYNEEGKFQPWLMRIAHNLAVDYFRKMKRYPFIMMEDGSNLFNTLKFADSNVEDQQVKDETHALVRDLIDELPESQKQVLIMRHYMDLSFQEIADQTGVSINTALGRMRYALINMRKKLKQINVAYDKIFYPK</sequence>
<accession>L0FVT9</accession>
<organism evidence="8 9">
    <name type="scientific">Echinicola vietnamensis (strain DSM 17526 / LMG 23754 / KMM 6221)</name>
    <dbReference type="NCBI Taxonomy" id="926556"/>
    <lineage>
        <taxon>Bacteria</taxon>
        <taxon>Pseudomonadati</taxon>
        <taxon>Bacteroidota</taxon>
        <taxon>Cytophagia</taxon>
        <taxon>Cytophagales</taxon>
        <taxon>Cyclobacteriaceae</taxon>
        <taxon>Echinicola</taxon>
    </lineage>
</organism>
<evidence type="ECO:0000256" key="3">
    <source>
        <dbReference type="ARBA" id="ARBA00023082"/>
    </source>
</evidence>
<dbReference type="PATRIC" id="fig|926556.3.peg.879"/>
<keyword evidence="9" id="KW-1185">Reference proteome</keyword>
<reference evidence="9" key="1">
    <citation type="submission" date="2012-02" db="EMBL/GenBank/DDBJ databases">
        <title>The complete genome of Echinicola vietnamensis DSM 17526.</title>
        <authorList>
            <person name="Lucas S."/>
            <person name="Copeland A."/>
            <person name="Lapidus A."/>
            <person name="Glavina del Rio T."/>
            <person name="Dalin E."/>
            <person name="Tice H."/>
            <person name="Bruce D."/>
            <person name="Goodwin L."/>
            <person name="Pitluck S."/>
            <person name="Peters L."/>
            <person name="Ovchinnikova G."/>
            <person name="Teshima H."/>
            <person name="Kyrpides N."/>
            <person name="Mavromatis K."/>
            <person name="Ivanova N."/>
            <person name="Brettin T."/>
            <person name="Detter J.C."/>
            <person name="Han C."/>
            <person name="Larimer F."/>
            <person name="Land M."/>
            <person name="Hauser L."/>
            <person name="Markowitz V."/>
            <person name="Cheng J.-F."/>
            <person name="Hugenholtz P."/>
            <person name="Woyke T."/>
            <person name="Wu D."/>
            <person name="Brambilla E."/>
            <person name="Klenk H.-P."/>
            <person name="Eisen J.A."/>
        </authorList>
    </citation>
    <scope>NUCLEOTIDE SEQUENCE [LARGE SCALE GENOMIC DNA]</scope>
    <source>
        <strain evidence="9">DSM 17526 / LMG 23754 / KMM 6221</strain>
    </source>
</reference>
<dbReference type="RefSeq" id="WP_015264703.1">
    <property type="nucleotide sequence ID" value="NC_019904.1"/>
</dbReference>
<evidence type="ECO:0000313" key="9">
    <source>
        <dbReference type="Proteomes" id="UP000010796"/>
    </source>
</evidence>
<comment type="similarity">
    <text evidence="1">Belongs to the sigma-70 factor family. ECF subfamily.</text>
</comment>
<dbReference type="OrthoDB" id="9790423at2"/>
<dbReference type="SUPFAM" id="SSF88946">
    <property type="entry name" value="Sigma2 domain of RNA polymerase sigma factors"/>
    <property type="match status" value="1"/>
</dbReference>
<dbReference type="EMBL" id="CP003346">
    <property type="protein sequence ID" value="AGA77138.1"/>
    <property type="molecule type" value="Genomic_DNA"/>
</dbReference>
<feature type="domain" description="RNA polymerase sigma-70 region 2" evidence="6">
    <location>
        <begin position="27"/>
        <end position="96"/>
    </location>
</feature>
<dbReference type="Pfam" id="PF08281">
    <property type="entry name" value="Sigma70_r4_2"/>
    <property type="match status" value="1"/>
</dbReference>
<dbReference type="eggNOG" id="COG1595">
    <property type="taxonomic scope" value="Bacteria"/>
</dbReference>
<protein>
    <submittedName>
        <fullName evidence="8">RNA polymerase sigma factor, sigma-70 family</fullName>
    </submittedName>
</protein>
<keyword evidence="5" id="KW-0804">Transcription</keyword>
<keyword evidence="4" id="KW-0238">DNA-binding</keyword>
<dbReference type="AlphaFoldDB" id="L0FVT9"/>
<dbReference type="STRING" id="926556.Echvi_0865"/>
<dbReference type="NCBIfam" id="TIGR02937">
    <property type="entry name" value="sigma70-ECF"/>
    <property type="match status" value="1"/>
</dbReference>
<proteinExistence type="inferred from homology"/>
<dbReference type="GO" id="GO:0003677">
    <property type="term" value="F:DNA binding"/>
    <property type="evidence" value="ECO:0007669"/>
    <property type="project" value="UniProtKB-KW"/>
</dbReference>
<dbReference type="GO" id="GO:0006352">
    <property type="term" value="P:DNA-templated transcription initiation"/>
    <property type="evidence" value="ECO:0007669"/>
    <property type="project" value="InterPro"/>
</dbReference>
<name>L0FVT9_ECHVK</name>
<evidence type="ECO:0000259" key="7">
    <source>
        <dbReference type="Pfam" id="PF08281"/>
    </source>
</evidence>
<feature type="domain" description="RNA polymerase sigma factor 70 region 4 type 2" evidence="7">
    <location>
        <begin position="131"/>
        <end position="170"/>
    </location>
</feature>
<evidence type="ECO:0000256" key="1">
    <source>
        <dbReference type="ARBA" id="ARBA00010641"/>
    </source>
</evidence>
<dbReference type="Proteomes" id="UP000010796">
    <property type="component" value="Chromosome"/>
</dbReference>
<keyword evidence="3" id="KW-0731">Sigma factor</keyword>
<keyword evidence="2" id="KW-0805">Transcription regulation</keyword>
<dbReference type="PANTHER" id="PTHR43133">
    <property type="entry name" value="RNA POLYMERASE ECF-TYPE SIGMA FACTO"/>
    <property type="match status" value="1"/>
</dbReference>
<evidence type="ECO:0000256" key="4">
    <source>
        <dbReference type="ARBA" id="ARBA00023125"/>
    </source>
</evidence>
<evidence type="ECO:0000313" key="8">
    <source>
        <dbReference type="EMBL" id="AGA77138.1"/>
    </source>
</evidence>
<dbReference type="InterPro" id="IPR014284">
    <property type="entry name" value="RNA_pol_sigma-70_dom"/>
</dbReference>
<dbReference type="SUPFAM" id="SSF88659">
    <property type="entry name" value="Sigma3 and sigma4 domains of RNA polymerase sigma factors"/>
    <property type="match status" value="1"/>
</dbReference>
<dbReference type="PANTHER" id="PTHR43133:SF8">
    <property type="entry name" value="RNA POLYMERASE SIGMA FACTOR HI_1459-RELATED"/>
    <property type="match status" value="1"/>
</dbReference>
<evidence type="ECO:0000256" key="5">
    <source>
        <dbReference type="ARBA" id="ARBA00023163"/>
    </source>
</evidence>
<dbReference type="InterPro" id="IPR036388">
    <property type="entry name" value="WH-like_DNA-bd_sf"/>
</dbReference>
<dbReference type="Gene3D" id="1.10.10.10">
    <property type="entry name" value="Winged helix-like DNA-binding domain superfamily/Winged helix DNA-binding domain"/>
    <property type="match status" value="1"/>
</dbReference>
<dbReference type="InterPro" id="IPR007627">
    <property type="entry name" value="RNA_pol_sigma70_r2"/>
</dbReference>
<dbReference type="HOGENOM" id="CLU_047691_3_4_10"/>
<dbReference type="InterPro" id="IPR013324">
    <property type="entry name" value="RNA_pol_sigma_r3/r4-like"/>
</dbReference>
<dbReference type="GO" id="GO:0016987">
    <property type="term" value="F:sigma factor activity"/>
    <property type="evidence" value="ECO:0007669"/>
    <property type="project" value="UniProtKB-KW"/>
</dbReference>
<dbReference type="Gene3D" id="1.10.1740.10">
    <property type="match status" value="1"/>
</dbReference>
<dbReference type="InterPro" id="IPR039425">
    <property type="entry name" value="RNA_pol_sigma-70-like"/>
</dbReference>
<evidence type="ECO:0000256" key="2">
    <source>
        <dbReference type="ARBA" id="ARBA00023015"/>
    </source>
</evidence>
<dbReference type="InterPro" id="IPR013325">
    <property type="entry name" value="RNA_pol_sigma_r2"/>
</dbReference>
<evidence type="ECO:0000259" key="6">
    <source>
        <dbReference type="Pfam" id="PF04542"/>
    </source>
</evidence>
<dbReference type="InterPro" id="IPR013249">
    <property type="entry name" value="RNA_pol_sigma70_r4_t2"/>
</dbReference>
<dbReference type="KEGG" id="evi:Echvi_0865"/>
<dbReference type="CDD" id="cd06171">
    <property type="entry name" value="Sigma70_r4"/>
    <property type="match status" value="1"/>
</dbReference>
<dbReference type="Pfam" id="PF04542">
    <property type="entry name" value="Sigma70_r2"/>
    <property type="match status" value="1"/>
</dbReference>
<gene>
    <name evidence="8" type="ordered locus">Echvi_0865</name>
</gene>